<feature type="compositionally biased region" description="Low complexity" evidence="1">
    <location>
        <begin position="123"/>
        <end position="132"/>
    </location>
</feature>
<evidence type="ECO:0000256" key="1">
    <source>
        <dbReference type="SAM" id="MobiDB-lite"/>
    </source>
</evidence>
<dbReference type="EMBL" id="SPLM01000108">
    <property type="protein sequence ID" value="TMW60698.1"/>
    <property type="molecule type" value="Genomic_DNA"/>
</dbReference>
<accession>A0A8K1CDP2</accession>
<feature type="compositionally biased region" description="Low complexity" evidence="1">
    <location>
        <begin position="140"/>
        <end position="157"/>
    </location>
</feature>
<feature type="signal peptide" evidence="3">
    <location>
        <begin position="1"/>
        <end position="21"/>
    </location>
</feature>
<feature type="compositionally biased region" description="Low complexity" evidence="1">
    <location>
        <begin position="170"/>
        <end position="269"/>
    </location>
</feature>
<name>A0A8K1CDP2_PYTOL</name>
<evidence type="ECO:0000313" key="4">
    <source>
        <dbReference type="EMBL" id="TMW60698.1"/>
    </source>
</evidence>
<protein>
    <submittedName>
        <fullName evidence="4">Uncharacterized protein</fullName>
    </submittedName>
</protein>
<organism evidence="4 5">
    <name type="scientific">Pythium oligandrum</name>
    <name type="common">Mycoparasitic fungus</name>
    <dbReference type="NCBI Taxonomy" id="41045"/>
    <lineage>
        <taxon>Eukaryota</taxon>
        <taxon>Sar</taxon>
        <taxon>Stramenopiles</taxon>
        <taxon>Oomycota</taxon>
        <taxon>Peronosporomycetes</taxon>
        <taxon>Pythiales</taxon>
        <taxon>Pythiaceae</taxon>
        <taxon>Pythium</taxon>
    </lineage>
</organism>
<dbReference type="AlphaFoldDB" id="A0A8K1CDP2"/>
<evidence type="ECO:0000256" key="3">
    <source>
        <dbReference type="SAM" id="SignalP"/>
    </source>
</evidence>
<keyword evidence="2" id="KW-1133">Transmembrane helix</keyword>
<feature type="compositionally biased region" description="Low complexity" evidence="1">
    <location>
        <begin position="300"/>
        <end position="322"/>
    </location>
</feature>
<feature type="region of interest" description="Disordered" evidence="1">
    <location>
        <begin position="389"/>
        <end position="420"/>
    </location>
</feature>
<comment type="caution">
    <text evidence="4">The sequence shown here is derived from an EMBL/GenBank/DDBJ whole genome shotgun (WGS) entry which is preliminary data.</text>
</comment>
<dbReference type="OrthoDB" id="118190at2759"/>
<feature type="transmembrane region" description="Helical" evidence="2">
    <location>
        <begin position="599"/>
        <end position="622"/>
    </location>
</feature>
<dbReference type="PRINTS" id="PR01217">
    <property type="entry name" value="PRICHEXTENSN"/>
</dbReference>
<gene>
    <name evidence="4" type="ORF">Poli38472_000740</name>
</gene>
<feature type="compositionally biased region" description="Pro residues" evidence="1">
    <location>
        <begin position="290"/>
        <end position="299"/>
    </location>
</feature>
<evidence type="ECO:0000313" key="5">
    <source>
        <dbReference type="Proteomes" id="UP000794436"/>
    </source>
</evidence>
<keyword evidence="5" id="KW-1185">Reference proteome</keyword>
<feature type="region of interest" description="Disordered" evidence="1">
    <location>
        <begin position="478"/>
        <end position="511"/>
    </location>
</feature>
<proteinExistence type="predicted"/>
<keyword evidence="3" id="KW-0732">Signal</keyword>
<evidence type="ECO:0000256" key="2">
    <source>
        <dbReference type="SAM" id="Phobius"/>
    </source>
</evidence>
<feature type="chain" id="PRO_5035448293" evidence="3">
    <location>
        <begin position="22"/>
        <end position="646"/>
    </location>
</feature>
<keyword evidence="2" id="KW-0812">Transmembrane</keyword>
<keyword evidence="2" id="KW-0472">Membrane</keyword>
<feature type="region of interest" description="Disordered" evidence="1">
    <location>
        <begin position="77"/>
        <end position="329"/>
    </location>
</feature>
<dbReference type="Proteomes" id="UP000794436">
    <property type="component" value="Unassembled WGS sequence"/>
</dbReference>
<reference evidence="4" key="1">
    <citation type="submission" date="2019-03" db="EMBL/GenBank/DDBJ databases">
        <title>Long read genome sequence of the mycoparasitic Pythium oligandrum ATCC 38472 isolated from sugarbeet rhizosphere.</title>
        <authorList>
            <person name="Gaulin E."/>
        </authorList>
    </citation>
    <scope>NUCLEOTIDE SEQUENCE</scope>
    <source>
        <strain evidence="4">ATCC 38472_TT</strain>
    </source>
</reference>
<sequence length="646" mass="66958">MVKVAWLGCLLLAGSLQAVLSGTSKPRDRGCERNPTKYERTYGVGLMKDPSCEAPQQDCISESCRFCQVFPTDLSSRFQPCPPPPPTVKPTFTPTPTQTPTPTPSETPLFIPQQITETPAPLTEAPSPSSVTPAPPSESPAPSVETPAPSSMAPAPSIETPAPSVETPQPSYETPEPSVETPEPSYETPEPSVETPEPSYETPEPSYETPEPSVETPEPSYETPEPSYETPEPSVETPEPSYETPEPSVETPEPSIETPEPSIETPEPSIDTPAPSSDTPAPLSEIPKPSSHPPVPPVPSSETPAPSSVPPSTTSAPATSSPAPTPACTRIVLPGDTHIGIDIVTDTSCATGGLGCIDSVCRFCKHRTADKSAHLLECDSIVAATSSPLSLTPAPSASTSSPVSSQTPATSSSPASPPAQSACSVRVAPVDAALGIDIVSDTSCLTGGLGCLGSACRFCKRYDTIQSKHFLECSSITTTSPDTPSTSPNTTPAPSSAQPTTPIPSSTSSASLGSCEKAVAYGDKAVGISAANDASCAQGGLGCFDVDQFVCRYCRTTKTMQSQHLLECASLTKADAQVAFVANTQSSTYTTLTDAPTPVVAAAIVAAVLVVAVLGISVYRVLARSREPELLTPKDSLERSPSLLAI</sequence>